<dbReference type="GO" id="GO:0047470">
    <property type="term" value="F:(1,4)-alpha-D-glucan 1-alpha-D-glucosylmutase activity"/>
    <property type="evidence" value="ECO:0007669"/>
    <property type="project" value="TreeGrafter"/>
</dbReference>
<dbReference type="Gene3D" id="1.10.150.200">
    <property type="entry name" value="Maltooligosyl trehalose synthase, domain 3"/>
    <property type="match status" value="1"/>
</dbReference>
<sequence length="765" mass="84211">MTPVPSSTYRLQIRPGFTLYEAAELTDYLAELGVGAIYLSPLLTSVTGSDHGYDVTDPTRLDPQRGGEDGFAALLKAAGARDLPVVVDIVPNHLGVDVPEQNPAWWDVLLHGRQSAYASWFDIDWTADKLLIPILGDDPDELQRLQIDDGRLCYWEHRYPIAPGTGHGTAQEIHDRQHYRLVNHRRGQTELGYRRFFAVNTLAAVRMEDPAVFEATHRRVADLIRQGVAGLRVDHPDGLADPAGYLQRLRDLAPDAWIVVEKILEPGEELPDWPVAGTTGYDALTDFTGVFVDPAAEAELTAIYQQLTGDHRSVADHERAGKRLVLDDLFGSELRRIAALAPELPKTRAVIADAATRLDVYRGYLPDDVGPMITALAATAQDHPEWSDTVQRLSARIGDPDDEFAIRFCQLTGAVMAKGVEDTAFYRANRLTCLNEVGGNPGGFGVEPDAFHRAQAARLRYAPDTMTTLSTHDTKRSEDVRAAIAVLAEVPQRWRELCTALMTAAPMPEPTIGYLLWQVVATVETIGRDRLHAYAEKAMREAALGTGWLDQDADFETAVHGALDRAYDDPELAGLIAAFRTEIRPAVISNLLGQKLLQLLAPGVPDVYQGTEFVDDSLVDPDNRRPVDFTRRRQWLAALNELTRTEPPGADDPDEVKLWVTSRALRARRDFPPTSYRPLPADGVAAAHLLGFDVGGLIGFATRLPYGLAQRGGWGDTSIDLPNEAWTDRLTGATHTGRIAVERLLDRYPVALLVRSATEPSEPGD</sequence>
<dbReference type="Gene3D" id="3.20.20.80">
    <property type="entry name" value="Glycosidases"/>
    <property type="match status" value="1"/>
</dbReference>
<dbReference type="PANTHER" id="PTHR10357:SF216">
    <property type="entry name" value="MALTOOLIGOSYL TREHALOSE SYNTHASE-RELATED"/>
    <property type="match status" value="1"/>
</dbReference>
<evidence type="ECO:0000313" key="2">
    <source>
        <dbReference type="EMBL" id="QDP95507.1"/>
    </source>
</evidence>
<accession>A0A516PWF1</accession>
<dbReference type="EMBL" id="CP041692">
    <property type="protein sequence ID" value="QDP95507.1"/>
    <property type="molecule type" value="Genomic_DNA"/>
</dbReference>
<dbReference type="CDD" id="cd11336">
    <property type="entry name" value="AmyAc_MTSase"/>
    <property type="match status" value="1"/>
</dbReference>
<protein>
    <submittedName>
        <fullName evidence="2">Malto-oligosyltrehalose synthase</fullName>
    </submittedName>
</protein>
<dbReference type="Gene3D" id="3.30.1590.10">
    <property type="entry name" value="Maltooligosyl trehalose synthase, domain 2"/>
    <property type="match status" value="1"/>
</dbReference>
<dbReference type="InterPro" id="IPR012767">
    <property type="entry name" value="Trehalose_TreY"/>
</dbReference>
<dbReference type="PANTHER" id="PTHR10357">
    <property type="entry name" value="ALPHA-AMYLASE FAMILY MEMBER"/>
    <property type="match status" value="1"/>
</dbReference>
<dbReference type="InterPro" id="IPR013797">
    <property type="entry name" value="Maltooligo_trehalose_synth_4"/>
</dbReference>
<dbReference type="Proteomes" id="UP000319263">
    <property type="component" value="Chromosome"/>
</dbReference>
<dbReference type="InterPro" id="IPR006047">
    <property type="entry name" value="GH13_cat_dom"/>
</dbReference>
<gene>
    <name evidence="2" type="primary">treY</name>
    <name evidence="2" type="ORF">FOE78_05945</name>
</gene>
<dbReference type="NCBIfam" id="TIGR02401">
    <property type="entry name" value="trehalose_TreY"/>
    <property type="match status" value="1"/>
</dbReference>
<feature type="domain" description="Glycosyl hydrolase family 13 catalytic" evidence="1">
    <location>
        <begin position="17"/>
        <end position="643"/>
    </location>
</feature>
<dbReference type="OrthoDB" id="9761577at2"/>
<dbReference type="SMART" id="SM00642">
    <property type="entry name" value="Aamy"/>
    <property type="match status" value="1"/>
</dbReference>
<evidence type="ECO:0000259" key="1">
    <source>
        <dbReference type="SMART" id="SM00642"/>
    </source>
</evidence>
<dbReference type="InterPro" id="IPR017853">
    <property type="entry name" value="GH"/>
</dbReference>
<dbReference type="KEGG" id="mik:FOE78_05945"/>
<keyword evidence="3" id="KW-1185">Reference proteome</keyword>
<proteinExistence type="predicted"/>
<name>A0A516PWF1_9ACTN</name>
<dbReference type="Gene3D" id="1.10.10.470">
    <property type="entry name" value="Maltooligosyl trehalose synthase, domain 4"/>
    <property type="match status" value="1"/>
</dbReference>
<dbReference type="SUPFAM" id="SSF51445">
    <property type="entry name" value="(Trans)glycosidases"/>
    <property type="match status" value="1"/>
</dbReference>
<dbReference type="GO" id="GO:0030980">
    <property type="term" value="P:alpha-glucan catabolic process"/>
    <property type="evidence" value="ECO:0007669"/>
    <property type="project" value="TreeGrafter"/>
</dbReference>
<dbReference type="RefSeq" id="WP_143985479.1">
    <property type="nucleotide sequence ID" value="NZ_CP041692.1"/>
</dbReference>
<evidence type="ECO:0000313" key="3">
    <source>
        <dbReference type="Proteomes" id="UP000319263"/>
    </source>
</evidence>
<organism evidence="2 3">
    <name type="scientific">Microlunatus elymi</name>
    <dbReference type="NCBI Taxonomy" id="2596828"/>
    <lineage>
        <taxon>Bacteria</taxon>
        <taxon>Bacillati</taxon>
        <taxon>Actinomycetota</taxon>
        <taxon>Actinomycetes</taxon>
        <taxon>Propionibacteriales</taxon>
        <taxon>Propionibacteriaceae</taxon>
        <taxon>Microlunatus</taxon>
    </lineage>
</organism>
<dbReference type="GO" id="GO:0005992">
    <property type="term" value="P:trehalose biosynthetic process"/>
    <property type="evidence" value="ECO:0007669"/>
    <property type="project" value="TreeGrafter"/>
</dbReference>
<dbReference type="Pfam" id="PF00128">
    <property type="entry name" value="Alpha-amylase"/>
    <property type="match status" value="1"/>
</dbReference>
<dbReference type="AlphaFoldDB" id="A0A516PWF1"/>
<reference evidence="2 3" key="1">
    <citation type="submission" date="2019-07" db="EMBL/GenBank/DDBJ databases">
        <title>Microlunatus dokdonensis sp. nov. isolated from the rhizospheric soil of the wild plant Elymus tsukushiensis.</title>
        <authorList>
            <person name="Ghim S.-Y."/>
            <person name="Hwang Y.-J."/>
            <person name="Son J.-S."/>
            <person name="Shin J.-H."/>
        </authorList>
    </citation>
    <scope>NUCLEOTIDE SEQUENCE [LARGE SCALE GENOMIC DNA]</scope>
    <source>
        <strain evidence="2 3">KUDC0627</strain>
    </source>
</reference>